<feature type="region of interest" description="Disordered" evidence="1">
    <location>
        <begin position="168"/>
        <end position="188"/>
    </location>
</feature>
<sequence length="266" mass="30215">MSDSQTDLDTELRTNLCLMNEMFDNIIRDANIPVPDTPNVDVTTSEDFAAMGEMLLGKLSAIEKCCDTAAASTQKKYDARTIRDKIAVKRRQLAELEAENAALVETAKRQERALRQMNQGGDDAVEAQQNVLKLRNQLQAAQKEIKVLEERRHGLLAENRRLKGQLQTAQKAVDQNQPGGSPGVSTNEDELNQTLAALEEKQQQLEARKQREQNAYQKKMQQLKQQKEELAQRKIELEQRLKEKQKELELIHSKAKARYPAPSLKK</sequence>
<feature type="compositionally biased region" description="Polar residues" evidence="1">
    <location>
        <begin position="168"/>
        <end position="186"/>
    </location>
</feature>
<dbReference type="EMBL" id="JAPFFF010000021">
    <property type="protein sequence ID" value="KAK8854027.1"/>
    <property type="molecule type" value="Genomic_DNA"/>
</dbReference>
<feature type="region of interest" description="Disordered" evidence="1">
    <location>
        <begin position="207"/>
        <end position="228"/>
    </location>
</feature>
<dbReference type="Proteomes" id="UP001470230">
    <property type="component" value="Unassembled WGS sequence"/>
</dbReference>
<protein>
    <submittedName>
        <fullName evidence="2">Uncharacterized protein</fullName>
    </submittedName>
</protein>
<organism evidence="2 3">
    <name type="scientific">Tritrichomonas musculus</name>
    <dbReference type="NCBI Taxonomy" id="1915356"/>
    <lineage>
        <taxon>Eukaryota</taxon>
        <taxon>Metamonada</taxon>
        <taxon>Parabasalia</taxon>
        <taxon>Tritrichomonadida</taxon>
        <taxon>Tritrichomonadidae</taxon>
        <taxon>Tritrichomonas</taxon>
    </lineage>
</organism>
<name>A0ABR2HWY8_9EUKA</name>
<accession>A0ABR2HWY8</accession>
<reference evidence="2 3" key="1">
    <citation type="submission" date="2024-04" db="EMBL/GenBank/DDBJ databases">
        <title>Tritrichomonas musculus Genome.</title>
        <authorList>
            <person name="Alves-Ferreira E."/>
            <person name="Grigg M."/>
            <person name="Lorenzi H."/>
            <person name="Galac M."/>
        </authorList>
    </citation>
    <scope>NUCLEOTIDE SEQUENCE [LARGE SCALE GENOMIC DNA]</scope>
    <source>
        <strain evidence="2 3">EAF2021</strain>
    </source>
</reference>
<evidence type="ECO:0000256" key="1">
    <source>
        <dbReference type="SAM" id="MobiDB-lite"/>
    </source>
</evidence>
<gene>
    <name evidence="2" type="ORF">M9Y10_016576</name>
</gene>
<evidence type="ECO:0000313" key="3">
    <source>
        <dbReference type="Proteomes" id="UP001470230"/>
    </source>
</evidence>
<proteinExistence type="predicted"/>
<comment type="caution">
    <text evidence="2">The sequence shown here is derived from an EMBL/GenBank/DDBJ whole genome shotgun (WGS) entry which is preliminary data.</text>
</comment>
<evidence type="ECO:0000313" key="2">
    <source>
        <dbReference type="EMBL" id="KAK8854027.1"/>
    </source>
</evidence>
<keyword evidence="3" id="KW-1185">Reference proteome</keyword>